<dbReference type="InterPro" id="IPR009057">
    <property type="entry name" value="Homeodomain-like_sf"/>
</dbReference>
<protein>
    <recommendedName>
        <fullName evidence="3">Antitoxin</fullName>
    </recommendedName>
</protein>
<dbReference type="SUPFAM" id="SSF46689">
    <property type="entry name" value="Homeodomain-like"/>
    <property type="match status" value="1"/>
</dbReference>
<dbReference type="InterPro" id="IPR036388">
    <property type="entry name" value="WH-like_DNA-bd_sf"/>
</dbReference>
<comment type="caution">
    <text evidence="1">The sequence shown here is derived from an EMBL/GenBank/DDBJ whole genome shotgun (WGS) entry which is preliminary data.</text>
</comment>
<organism evidence="1 2">
    <name type="scientific">Fulvivirga imtechensis AK7</name>
    <dbReference type="NCBI Taxonomy" id="1237149"/>
    <lineage>
        <taxon>Bacteria</taxon>
        <taxon>Pseudomonadati</taxon>
        <taxon>Bacteroidota</taxon>
        <taxon>Cytophagia</taxon>
        <taxon>Cytophagales</taxon>
        <taxon>Fulvivirgaceae</taxon>
        <taxon>Fulvivirga</taxon>
    </lineage>
</organism>
<dbReference type="Pfam" id="PF04255">
    <property type="entry name" value="DUF433"/>
    <property type="match status" value="1"/>
</dbReference>
<dbReference type="eggNOG" id="COG2442">
    <property type="taxonomic scope" value="Bacteria"/>
</dbReference>
<dbReference type="Gene3D" id="1.10.10.10">
    <property type="entry name" value="Winged helix-like DNA-binding domain superfamily/Winged helix DNA-binding domain"/>
    <property type="match status" value="1"/>
</dbReference>
<accession>L8JMY9</accession>
<dbReference type="InterPro" id="IPR007367">
    <property type="entry name" value="DUF433"/>
</dbReference>
<dbReference type="Proteomes" id="UP000011135">
    <property type="component" value="Unassembled WGS sequence"/>
</dbReference>
<dbReference type="PANTHER" id="PTHR34849:SF3">
    <property type="entry name" value="SSR2962 PROTEIN"/>
    <property type="match status" value="1"/>
</dbReference>
<evidence type="ECO:0000313" key="2">
    <source>
        <dbReference type="Proteomes" id="UP000011135"/>
    </source>
</evidence>
<sequence length="64" mass="7150">MLGKPVIKGTRITVELILRKLSEGMNMDQLLLAYPQLSKEDIYAALIYASNIIANEEIIFPQAS</sequence>
<dbReference type="EMBL" id="AMZN01000070">
    <property type="protein sequence ID" value="ELR69603.1"/>
    <property type="molecule type" value="Genomic_DNA"/>
</dbReference>
<keyword evidence="2" id="KW-1185">Reference proteome</keyword>
<proteinExistence type="predicted"/>
<dbReference type="STRING" id="1237149.C900_04828"/>
<gene>
    <name evidence="1" type="ORF">C900_04828</name>
</gene>
<dbReference type="PANTHER" id="PTHR34849">
    <property type="entry name" value="SSL5025 PROTEIN"/>
    <property type="match status" value="1"/>
</dbReference>
<dbReference type="PATRIC" id="fig|1237149.3.peg.4296"/>
<name>L8JMY9_9BACT</name>
<evidence type="ECO:0000313" key="1">
    <source>
        <dbReference type="EMBL" id="ELR69603.1"/>
    </source>
</evidence>
<reference evidence="1 2" key="1">
    <citation type="submission" date="2012-12" db="EMBL/GenBank/DDBJ databases">
        <title>Genome assembly of Fulvivirga imtechensis AK7.</title>
        <authorList>
            <person name="Nupur N."/>
            <person name="Khatri I."/>
            <person name="Kumar R."/>
            <person name="Subramanian S."/>
            <person name="Pinnaka A."/>
        </authorList>
    </citation>
    <scope>NUCLEOTIDE SEQUENCE [LARGE SCALE GENOMIC DNA]</scope>
    <source>
        <strain evidence="1 2">AK7</strain>
    </source>
</reference>
<dbReference type="AlphaFoldDB" id="L8JMY9"/>
<evidence type="ECO:0008006" key="3">
    <source>
        <dbReference type="Google" id="ProtNLM"/>
    </source>
</evidence>